<sequence>MLTKTFIWTGILGAALLSMASTADAGYFDHRHRLVNDIERLHHATEDFYREIRIHEGFTGLTFEAKALLREVDHFCDTARRGGSLSHLRHDFEEVSREMRHVQSEFRRAWHGCHRPDRHVLSSWADVERAFDRVYYDLYERHCGYIQYSCKISSGHHHGHHKDHYQDHQYRPGHGHHQPRPRPFPQPSVQIGSKNGKVNVKLGHGAPGWAHILKAAIK</sequence>
<feature type="compositionally biased region" description="Basic residues" evidence="1">
    <location>
        <begin position="171"/>
        <end position="180"/>
    </location>
</feature>
<dbReference type="RefSeq" id="WP_207396235.1">
    <property type="nucleotide sequence ID" value="NZ_JABRWO010000004.1"/>
</dbReference>
<dbReference type="EMBL" id="JABRWO010000004">
    <property type="protein sequence ID" value="MBA2114783.1"/>
    <property type="molecule type" value="Genomic_DNA"/>
</dbReference>
<dbReference type="AlphaFoldDB" id="A0A7V8V4G7"/>
<feature type="region of interest" description="Disordered" evidence="1">
    <location>
        <begin position="157"/>
        <end position="195"/>
    </location>
</feature>
<accession>A0A7V8V4G7</accession>
<keyword evidence="4" id="KW-1185">Reference proteome</keyword>
<reference evidence="3 4" key="1">
    <citation type="submission" date="2020-05" db="EMBL/GenBank/DDBJ databases">
        <title>Bremerella alba sp. nov., a novel planctomycete isolated from the surface of the macroalga Fucus spiralis.</title>
        <authorList>
            <person name="Godinho O."/>
            <person name="Botelho R."/>
            <person name="Albuquerque L."/>
            <person name="Wiegand S."/>
            <person name="Da Costa M.S."/>
            <person name="Lobo-Da-Cunha A."/>
            <person name="Jogler C."/>
            <person name="Lage O.M."/>
        </authorList>
    </citation>
    <scope>NUCLEOTIDE SEQUENCE [LARGE SCALE GENOMIC DNA]</scope>
    <source>
        <strain evidence="3 4">FF15</strain>
    </source>
</reference>
<protein>
    <submittedName>
        <fullName evidence="3">Uncharacterized protein</fullName>
    </submittedName>
</protein>
<evidence type="ECO:0000256" key="1">
    <source>
        <dbReference type="SAM" id="MobiDB-lite"/>
    </source>
</evidence>
<organism evidence="3 4">
    <name type="scientific">Bremerella alba</name>
    <dbReference type="NCBI Taxonomy" id="980252"/>
    <lineage>
        <taxon>Bacteria</taxon>
        <taxon>Pseudomonadati</taxon>
        <taxon>Planctomycetota</taxon>
        <taxon>Planctomycetia</taxon>
        <taxon>Pirellulales</taxon>
        <taxon>Pirellulaceae</taxon>
        <taxon>Bremerella</taxon>
    </lineage>
</organism>
<evidence type="ECO:0000256" key="2">
    <source>
        <dbReference type="SAM" id="SignalP"/>
    </source>
</evidence>
<keyword evidence="2" id="KW-0732">Signal</keyword>
<feature type="signal peptide" evidence="2">
    <location>
        <begin position="1"/>
        <end position="25"/>
    </location>
</feature>
<comment type="caution">
    <text evidence="3">The sequence shown here is derived from an EMBL/GenBank/DDBJ whole genome shotgun (WGS) entry which is preliminary data.</text>
</comment>
<proteinExistence type="predicted"/>
<dbReference type="Proteomes" id="UP000551616">
    <property type="component" value="Unassembled WGS sequence"/>
</dbReference>
<name>A0A7V8V4G7_9BACT</name>
<evidence type="ECO:0000313" key="3">
    <source>
        <dbReference type="EMBL" id="MBA2114783.1"/>
    </source>
</evidence>
<feature type="chain" id="PRO_5030878651" evidence="2">
    <location>
        <begin position="26"/>
        <end position="218"/>
    </location>
</feature>
<evidence type="ECO:0000313" key="4">
    <source>
        <dbReference type="Proteomes" id="UP000551616"/>
    </source>
</evidence>
<gene>
    <name evidence="3" type="ORF">HOV93_19500</name>
</gene>